<dbReference type="CDD" id="cd02440">
    <property type="entry name" value="AdoMet_MTases"/>
    <property type="match status" value="1"/>
</dbReference>
<accession>A0A8J8MLS5</accession>
<evidence type="ECO:0000313" key="7">
    <source>
        <dbReference type="EMBL" id="QUI23874.1"/>
    </source>
</evidence>
<keyword evidence="5 6" id="KW-0949">S-adenosyl-L-methionine</keyword>
<dbReference type="Proteomes" id="UP000683246">
    <property type="component" value="Chromosome"/>
</dbReference>
<dbReference type="HAMAP" id="MF_00735">
    <property type="entry name" value="Methyltr_PrmA"/>
    <property type="match status" value="1"/>
</dbReference>
<keyword evidence="2 6" id="KW-0963">Cytoplasm</keyword>
<evidence type="ECO:0000313" key="8">
    <source>
        <dbReference type="Proteomes" id="UP000683246"/>
    </source>
</evidence>
<gene>
    <name evidence="6 7" type="primary">prmA</name>
    <name evidence="7" type="ORF">HZI73_16935</name>
</gene>
<dbReference type="AlphaFoldDB" id="A0A8J8MLS5"/>
<dbReference type="GO" id="GO:0032259">
    <property type="term" value="P:methylation"/>
    <property type="evidence" value="ECO:0007669"/>
    <property type="project" value="UniProtKB-KW"/>
</dbReference>
<dbReference type="PIRSF" id="PIRSF000401">
    <property type="entry name" value="RPL11_MTase"/>
    <property type="match status" value="1"/>
</dbReference>
<comment type="subcellular location">
    <subcellularLocation>
        <location evidence="6">Cytoplasm</location>
    </subcellularLocation>
</comment>
<dbReference type="GO" id="GO:0008276">
    <property type="term" value="F:protein methyltransferase activity"/>
    <property type="evidence" value="ECO:0007669"/>
    <property type="project" value="UniProtKB-UniRule"/>
</dbReference>
<evidence type="ECO:0000256" key="4">
    <source>
        <dbReference type="ARBA" id="ARBA00022679"/>
    </source>
</evidence>
<keyword evidence="4 6" id="KW-0808">Transferase</keyword>
<dbReference type="Gene3D" id="3.40.50.150">
    <property type="entry name" value="Vaccinia Virus protein VP39"/>
    <property type="match status" value="1"/>
</dbReference>
<dbReference type="EMBL" id="CP058649">
    <property type="protein sequence ID" value="QUI23874.1"/>
    <property type="molecule type" value="Genomic_DNA"/>
</dbReference>
<evidence type="ECO:0000256" key="6">
    <source>
        <dbReference type="HAMAP-Rule" id="MF_00735"/>
    </source>
</evidence>
<dbReference type="InterPro" id="IPR004498">
    <property type="entry name" value="Ribosomal_PrmA_MeTrfase"/>
</dbReference>
<comment type="similarity">
    <text evidence="1 6">Belongs to the methyltransferase superfamily. PrmA family.</text>
</comment>
<dbReference type="SUPFAM" id="SSF53335">
    <property type="entry name" value="S-adenosyl-L-methionine-dependent methyltransferases"/>
    <property type="match status" value="1"/>
</dbReference>
<dbReference type="GO" id="GO:0005737">
    <property type="term" value="C:cytoplasm"/>
    <property type="evidence" value="ECO:0007669"/>
    <property type="project" value="UniProtKB-SubCell"/>
</dbReference>
<keyword evidence="3 6" id="KW-0489">Methyltransferase</keyword>
<name>A0A8J8MLS5_9FIRM</name>
<feature type="binding site" evidence="6">
    <location>
        <position position="203"/>
    </location>
    <ligand>
        <name>S-adenosyl-L-methionine</name>
        <dbReference type="ChEBI" id="CHEBI:59789"/>
    </ligand>
</feature>
<dbReference type="GO" id="GO:0005840">
    <property type="term" value="C:ribosome"/>
    <property type="evidence" value="ECO:0007669"/>
    <property type="project" value="UniProtKB-KW"/>
</dbReference>
<dbReference type="PANTHER" id="PTHR43648:SF1">
    <property type="entry name" value="ELECTRON TRANSFER FLAVOPROTEIN BETA SUBUNIT LYSINE METHYLTRANSFERASE"/>
    <property type="match status" value="1"/>
</dbReference>
<feature type="binding site" evidence="6">
    <location>
        <position position="160"/>
    </location>
    <ligand>
        <name>S-adenosyl-L-methionine</name>
        <dbReference type="ChEBI" id="CHEBI:59789"/>
    </ligand>
</feature>
<feature type="binding site" evidence="6">
    <location>
        <position position="181"/>
    </location>
    <ligand>
        <name>S-adenosyl-L-methionine</name>
        <dbReference type="ChEBI" id="CHEBI:59789"/>
    </ligand>
</feature>
<evidence type="ECO:0000256" key="2">
    <source>
        <dbReference type="ARBA" id="ARBA00022490"/>
    </source>
</evidence>
<dbReference type="PANTHER" id="PTHR43648">
    <property type="entry name" value="ELECTRON TRANSFER FLAVOPROTEIN BETA SUBUNIT LYSINE METHYLTRANSFERASE"/>
    <property type="match status" value="1"/>
</dbReference>
<evidence type="ECO:0000256" key="5">
    <source>
        <dbReference type="ARBA" id="ARBA00022691"/>
    </source>
</evidence>
<organism evidence="7 8">
    <name type="scientific">Vallitalea pronyensis</name>
    <dbReference type="NCBI Taxonomy" id="1348613"/>
    <lineage>
        <taxon>Bacteria</taxon>
        <taxon>Bacillati</taxon>
        <taxon>Bacillota</taxon>
        <taxon>Clostridia</taxon>
        <taxon>Lachnospirales</taxon>
        <taxon>Vallitaleaceae</taxon>
        <taxon>Vallitalea</taxon>
    </lineage>
</organism>
<protein>
    <recommendedName>
        <fullName evidence="6">Ribosomal protein L11 methyltransferase</fullName>
        <shortName evidence="6">L11 Mtase</shortName>
        <ecNumber evidence="6">2.1.1.-</ecNumber>
    </recommendedName>
</protein>
<comment type="function">
    <text evidence="6">Methylates ribosomal protein L11.</text>
</comment>
<evidence type="ECO:0000256" key="1">
    <source>
        <dbReference type="ARBA" id="ARBA00009741"/>
    </source>
</evidence>
<proteinExistence type="inferred from homology"/>
<keyword evidence="8" id="KW-1185">Reference proteome</keyword>
<keyword evidence="7" id="KW-0687">Ribonucleoprotein</keyword>
<evidence type="ECO:0000256" key="3">
    <source>
        <dbReference type="ARBA" id="ARBA00022603"/>
    </source>
</evidence>
<sequence>MKWTACKIDIHREAIEAVTYMLTEQGIQGFEVMDGTLSTMDMEEMFTDYVEEGILQEDQEAYVRFYVSEEEDVQEILQILAKKLHDLRQFVQVGSGNIETETVDDEEWYDNWKQHYKPFRIADHVVIKPTWEVCETITDEDIVVEIDPGMAFGSGTHETTSMCIALIHNNIKPDDVLLDVGCGSGILGITAAKLGAQNVVCIDLDKNAVKAAKDNIIQNHVDATVKVLHGNLLEMSDIKAHIIVANIMADVIIFLSQSVGNHLLPGGLFIASGIILDKIDEVIEALETNGFTILEVERMGEWSAIVAKPHHNMGQ</sequence>
<keyword evidence="7" id="KW-0689">Ribosomal protein</keyword>
<comment type="catalytic activity">
    <reaction evidence="6">
        <text>L-lysyl-[protein] + 3 S-adenosyl-L-methionine = N(6),N(6),N(6)-trimethyl-L-lysyl-[protein] + 3 S-adenosyl-L-homocysteine + 3 H(+)</text>
        <dbReference type="Rhea" id="RHEA:54192"/>
        <dbReference type="Rhea" id="RHEA-COMP:9752"/>
        <dbReference type="Rhea" id="RHEA-COMP:13826"/>
        <dbReference type="ChEBI" id="CHEBI:15378"/>
        <dbReference type="ChEBI" id="CHEBI:29969"/>
        <dbReference type="ChEBI" id="CHEBI:57856"/>
        <dbReference type="ChEBI" id="CHEBI:59789"/>
        <dbReference type="ChEBI" id="CHEBI:61961"/>
    </reaction>
</comment>
<dbReference type="NCBIfam" id="TIGR00406">
    <property type="entry name" value="prmA"/>
    <property type="match status" value="1"/>
</dbReference>
<reference evidence="7" key="1">
    <citation type="submission" date="2020-07" db="EMBL/GenBank/DDBJ databases">
        <title>Vallitalea pronyensis genome.</title>
        <authorList>
            <person name="Postec A."/>
        </authorList>
    </citation>
    <scope>NUCLEOTIDE SEQUENCE</scope>
    <source>
        <strain evidence="7">FatNI3</strain>
    </source>
</reference>
<feature type="binding site" evidence="6">
    <location>
        <position position="246"/>
    </location>
    <ligand>
        <name>S-adenosyl-L-methionine</name>
        <dbReference type="ChEBI" id="CHEBI:59789"/>
    </ligand>
</feature>
<dbReference type="Pfam" id="PF06325">
    <property type="entry name" value="PrmA"/>
    <property type="match status" value="1"/>
</dbReference>
<dbReference type="InterPro" id="IPR029063">
    <property type="entry name" value="SAM-dependent_MTases_sf"/>
</dbReference>
<dbReference type="EC" id="2.1.1.-" evidence="6"/>
<dbReference type="InterPro" id="IPR050078">
    <property type="entry name" value="Ribosomal_L11_MeTrfase_PrmA"/>
</dbReference>
<dbReference type="KEGG" id="vpy:HZI73_16935"/>
<dbReference type="RefSeq" id="WP_212694563.1">
    <property type="nucleotide sequence ID" value="NZ_CP058649.1"/>
</dbReference>